<evidence type="ECO:0000259" key="2">
    <source>
        <dbReference type="PROSITE" id="PS50887"/>
    </source>
</evidence>
<protein>
    <submittedName>
        <fullName evidence="3">Diguanylate cyclase with GAF sensor</fullName>
    </submittedName>
</protein>
<name>A0A1M6Q2Q0_9FIRM</name>
<evidence type="ECO:0000313" key="3">
    <source>
        <dbReference type="EMBL" id="SHK14522.1"/>
    </source>
</evidence>
<dbReference type="SUPFAM" id="SSF55781">
    <property type="entry name" value="GAF domain-like"/>
    <property type="match status" value="1"/>
</dbReference>
<dbReference type="EMBL" id="FRAI01000018">
    <property type="protein sequence ID" value="SHK14522.1"/>
    <property type="molecule type" value="Genomic_DNA"/>
</dbReference>
<dbReference type="Pfam" id="PF13185">
    <property type="entry name" value="GAF_2"/>
    <property type="match status" value="1"/>
</dbReference>
<feature type="transmembrane region" description="Helical" evidence="1">
    <location>
        <begin position="178"/>
        <end position="195"/>
    </location>
</feature>
<keyword evidence="1" id="KW-1133">Transmembrane helix</keyword>
<feature type="transmembrane region" description="Helical" evidence="1">
    <location>
        <begin position="103"/>
        <end position="124"/>
    </location>
</feature>
<feature type="transmembrane region" description="Helical" evidence="1">
    <location>
        <begin position="80"/>
        <end position="96"/>
    </location>
</feature>
<organism evidence="3 4">
    <name type="scientific">Anaerobranca californiensis DSM 14826</name>
    <dbReference type="NCBI Taxonomy" id="1120989"/>
    <lineage>
        <taxon>Bacteria</taxon>
        <taxon>Bacillati</taxon>
        <taxon>Bacillota</taxon>
        <taxon>Clostridia</taxon>
        <taxon>Eubacteriales</taxon>
        <taxon>Proteinivoracaceae</taxon>
        <taxon>Anaerobranca</taxon>
    </lineage>
</organism>
<dbReference type="PROSITE" id="PS50887">
    <property type="entry name" value="GGDEF"/>
    <property type="match status" value="1"/>
</dbReference>
<gene>
    <name evidence="3" type="ORF">SAMN02745227_01624</name>
</gene>
<dbReference type="GO" id="GO:0043709">
    <property type="term" value="P:cell adhesion involved in single-species biofilm formation"/>
    <property type="evidence" value="ECO:0007669"/>
    <property type="project" value="TreeGrafter"/>
</dbReference>
<proteinExistence type="predicted"/>
<accession>A0A1M6Q2Q0</accession>
<dbReference type="GO" id="GO:1902201">
    <property type="term" value="P:negative regulation of bacterial-type flagellum-dependent cell motility"/>
    <property type="evidence" value="ECO:0007669"/>
    <property type="project" value="TreeGrafter"/>
</dbReference>
<dbReference type="InterPro" id="IPR050469">
    <property type="entry name" value="Diguanylate_Cyclase"/>
</dbReference>
<evidence type="ECO:0000313" key="4">
    <source>
        <dbReference type="Proteomes" id="UP000243547"/>
    </source>
</evidence>
<dbReference type="STRING" id="1120989.SAMN02745227_01624"/>
<dbReference type="InterPro" id="IPR029016">
    <property type="entry name" value="GAF-like_dom_sf"/>
</dbReference>
<sequence>MEKAKILKVAVAGLGVILLLLGSVASKGLFIEDNFLLILLFLVLSSLLERMTIPLAKGHLSLAFAFILCAFYVFQDFFLPVMIVSFGIFLSQLVFHKRKIIDALFNVGIVSTSTIIGGYVFRFTGGSWQVFDNYSIIPLILMVFTILVINHGILAIFYNLIDKNYTVKILLHDIQWDLLTYLITVPLGIIMAGLYNYQPISIVIIFVPLVTSSYVFRLYKKVARLNEQLHGIYTISTEINASLDIEETLSKVGEHCSQVLELNSLYIFLLEGDKELKAVYSKGDMKDYLEKTNLKIGQGATGYCAQIKQTVLVEDTSKDSRIFNSALDRPYSLLAVPMLRGEKLIGVITGIKYKKKVFNKTEVLLLEILANQAAVALANAKTFKDMENKAILDDLTKVYNYRYFQQRIQQEVEKAAAEGSKVSLMVIDLDDFKRINDTYGHTVGNKVLIDLAAIFRKYIRKYDVLFRYGGDEFVILFPDTDKGTAEKVAKRILNEVVNTPLKIEEGIEEFLSFSAGIAEYPTDAEDHLDLMRKADRTMYVGSKETGKNKVSVYNKKD</sequence>
<dbReference type="RefSeq" id="WP_072907791.1">
    <property type="nucleotide sequence ID" value="NZ_FRAI01000018.1"/>
</dbReference>
<dbReference type="InterPro" id="IPR029787">
    <property type="entry name" value="Nucleotide_cyclase"/>
</dbReference>
<dbReference type="InterPro" id="IPR003018">
    <property type="entry name" value="GAF"/>
</dbReference>
<evidence type="ECO:0000256" key="1">
    <source>
        <dbReference type="SAM" id="Phobius"/>
    </source>
</evidence>
<dbReference type="PANTHER" id="PTHR45138:SF6">
    <property type="entry name" value="DIGUANYLATE CYCLASE DGCN"/>
    <property type="match status" value="1"/>
</dbReference>
<feature type="transmembrane region" description="Helical" evidence="1">
    <location>
        <begin position="201"/>
        <end position="219"/>
    </location>
</feature>
<keyword evidence="1" id="KW-0812">Transmembrane</keyword>
<reference evidence="4" key="1">
    <citation type="submission" date="2016-11" db="EMBL/GenBank/DDBJ databases">
        <authorList>
            <person name="Varghese N."/>
            <person name="Submissions S."/>
        </authorList>
    </citation>
    <scope>NUCLEOTIDE SEQUENCE [LARGE SCALE GENOMIC DNA]</scope>
    <source>
        <strain evidence="4">DSM 14826</strain>
    </source>
</reference>
<dbReference type="Proteomes" id="UP000243547">
    <property type="component" value="Unassembled WGS sequence"/>
</dbReference>
<keyword evidence="4" id="KW-1185">Reference proteome</keyword>
<feature type="domain" description="GGDEF" evidence="2">
    <location>
        <begin position="420"/>
        <end position="555"/>
    </location>
</feature>
<dbReference type="Gene3D" id="3.30.70.270">
    <property type="match status" value="1"/>
</dbReference>
<dbReference type="GO" id="GO:0005886">
    <property type="term" value="C:plasma membrane"/>
    <property type="evidence" value="ECO:0007669"/>
    <property type="project" value="TreeGrafter"/>
</dbReference>
<dbReference type="InterPro" id="IPR043128">
    <property type="entry name" value="Rev_trsase/Diguanyl_cyclase"/>
</dbReference>
<dbReference type="Gene3D" id="3.30.450.40">
    <property type="match status" value="1"/>
</dbReference>
<dbReference type="InterPro" id="IPR000160">
    <property type="entry name" value="GGDEF_dom"/>
</dbReference>
<dbReference type="Pfam" id="PF00990">
    <property type="entry name" value="GGDEF"/>
    <property type="match status" value="1"/>
</dbReference>
<feature type="transmembrane region" description="Helical" evidence="1">
    <location>
        <begin position="35"/>
        <end position="51"/>
    </location>
</feature>
<keyword evidence="1" id="KW-0472">Membrane</keyword>
<dbReference type="AlphaFoldDB" id="A0A1M6Q2Q0"/>
<feature type="transmembrane region" description="Helical" evidence="1">
    <location>
        <begin position="136"/>
        <end position="158"/>
    </location>
</feature>
<dbReference type="SMART" id="SM00267">
    <property type="entry name" value="GGDEF"/>
    <property type="match status" value="1"/>
</dbReference>
<dbReference type="PANTHER" id="PTHR45138">
    <property type="entry name" value="REGULATORY COMPONENTS OF SENSORY TRANSDUCTION SYSTEM"/>
    <property type="match status" value="1"/>
</dbReference>
<dbReference type="FunFam" id="3.30.70.270:FF:000001">
    <property type="entry name" value="Diguanylate cyclase domain protein"/>
    <property type="match status" value="1"/>
</dbReference>
<dbReference type="OrthoDB" id="9783388at2"/>
<dbReference type="GO" id="GO:0052621">
    <property type="term" value="F:diguanylate cyclase activity"/>
    <property type="evidence" value="ECO:0007669"/>
    <property type="project" value="TreeGrafter"/>
</dbReference>
<dbReference type="SUPFAM" id="SSF55073">
    <property type="entry name" value="Nucleotide cyclase"/>
    <property type="match status" value="1"/>
</dbReference>
<feature type="transmembrane region" description="Helical" evidence="1">
    <location>
        <begin position="58"/>
        <end position="74"/>
    </location>
</feature>
<dbReference type="CDD" id="cd01949">
    <property type="entry name" value="GGDEF"/>
    <property type="match status" value="1"/>
</dbReference>
<dbReference type="NCBIfam" id="TIGR00254">
    <property type="entry name" value="GGDEF"/>
    <property type="match status" value="1"/>
</dbReference>
<dbReference type="SMART" id="SM00065">
    <property type="entry name" value="GAF"/>
    <property type="match status" value="1"/>
</dbReference>